<accession>A0A3N4G283</accession>
<proteinExistence type="predicted"/>
<keyword evidence="3" id="KW-1185">Reference proteome</keyword>
<dbReference type="OrthoDB" id="4549950at2"/>
<dbReference type="GO" id="GO:0003677">
    <property type="term" value="F:DNA binding"/>
    <property type="evidence" value="ECO:0007669"/>
    <property type="project" value="UniProtKB-KW"/>
</dbReference>
<protein>
    <submittedName>
        <fullName evidence="2">YbaB/EbfC family DNA-binding protein</fullName>
    </submittedName>
</protein>
<dbReference type="SUPFAM" id="SSF82607">
    <property type="entry name" value="YbaB-like"/>
    <property type="match status" value="1"/>
</dbReference>
<evidence type="ECO:0000313" key="2">
    <source>
        <dbReference type="EMBL" id="RPA57053.1"/>
    </source>
</evidence>
<comment type="caution">
    <text evidence="2">The sequence shown here is derived from an EMBL/GenBank/DDBJ whole genome shotgun (WGS) entry which is preliminary data.</text>
</comment>
<dbReference type="EMBL" id="RKMH01000019">
    <property type="protein sequence ID" value="RPA57053.1"/>
    <property type="molecule type" value="Genomic_DNA"/>
</dbReference>
<gene>
    <name evidence="2" type="ORF">EF294_19445</name>
</gene>
<dbReference type="InterPro" id="IPR004401">
    <property type="entry name" value="YbaB/EbfC"/>
</dbReference>
<dbReference type="InterPro" id="IPR036894">
    <property type="entry name" value="YbaB-like_sf"/>
</dbReference>
<evidence type="ECO:0000313" key="3">
    <source>
        <dbReference type="Proteomes" id="UP000267536"/>
    </source>
</evidence>
<organism evidence="2 3">
    <name type="scientific">Gordonia oryzae</name>
    <dbReference type="NCBI Taxonomy" id="2487349"/>
    <lineage>
        <taxon>Bacteria</taxon>
        <taxon>Bacillati</taxon>
        <taxon>Actinomycetota</taxon>
        <taxon>Actinomycetes</taxon>
        <taxon>Mycobacteriales</taxon>
        <taxon>Gordoniaceae</taxon>
        <taxon>Gordonia</taxon>
    </lineage>
</organism>
<reference evidence="2 3" key="1">
    <citation type="submission" date="2018-11" db="EMBL/GenBank/DDBJ databases">
        <title>Draft genome sequence of Gordonia sp. RS15-1S isolated from rice stems.</title>
        <authorList>
            <person name="Muangham S."/>
        </authorList>
    </citation>
    <scope>NUCLEOTIDE SEQUENCE [LARGE SCALE GENOMIC DNA]</scope>
    <source>
        <strain evidence="2 3">RS15-1S</strain>
    </source>
</reference>
<keyword evidence="2" id="KW-0238">DNA-binding</keyword>
<sequence length="142" mass="15560">MAAMGSPLDFESIVGEIAGSVHRFREETAAITERVRALTADAWSSDEHVRIWVNARGVVIDTHIDLDDLHTVTPDELAASVTEATQKAARAVAAKATALQDQLWEHATKDGPRIEGLEQFRGIEPEVSLAPPTAEERRHRTT</sequence>
<evidence type="ECO:0000256" key="1">
    <source>
        <dbReference type="SAM" id="MobiDB-lite"/>
    </source>
</evidence>
<feature type="region of interest" description="Disordered" evidence="1">
    <location>
        <begin position="122"/>
        <end position="142"/>
    </location>
</feature>
<dbReference type="AlphaFoldDB" id="A0A3N4G283"/>
<name>A0A3N4G283_9ACTN</name>
<dbReference type="Proteomes" id="UP000267536">
    <property type="component" value="Unassembled WGS sequence"/>
</dbReference>
<dbReference type="Gene3D" id="3.30.1310.10">
    <property type="entry name" value="Nucleoid-associated protein YbaB-like domain"/>
    <property type="match status" value="1"/>
</dbReference>
<dbReference type="Pfam" id="PF02575">
    <property type="entry name" value="YbaB_DNA_bd"/>
    <property type="match status" value="1"/>
</dbReference>